<dbReference type="Proteomes" id="UP000740883">
    <property type="component" value="Unassembled WGS sequence"/>
</dbReference>
<dbReference type="AlphaFoldDB" id="A0A9P6L058"/>
<name>A0A9P6L058_9MICR</name>
<dbReference type="SUPFAM" id="SSF54928">
    <property type="entry name" value="RNA-binding domain, RBD"/>
    <property type="match status" value="2"/>
</dbReference>
<protein>
    <submittedName>
        <fullName evidence="5">Polyadenylate-binding protein 4</fullName>
    </submittedName>
</protein>
<evidence type="ECO:0000313" key="5">
    <source>
        <dbReference type="EMBL" id="KAF9764751.1"/>
    </source>
</evidence>
<dbReference type="Gene3D" id="3.30.70.330">
    <property type="match status" value="3"/>
</dbReference>
<dbReference type="InterPro" id="IPR012677">
    <property type="entry name" value="Nucleotide-bd_a/b_plait_sf"/>
</dbReference>
<accession>A0A9P6L058</accession>
<feature type="domain" description="RRM" evidence="4">
    <location>
        <begin position="79"/>
        <end position="149"/>
    </location>
</feature>
<feature type="domain" description="RRM" evidence="4">
    <location>
        <begin position="4"/>
        <end position="76"/>
    </location>
</feature>
<comment type="caution">
    <text evidence="5">The sequence shown here is derived from an EMBL/GenBank/DDBJ whole genome shotgun (WGS) entry which is preliminary data.</text>
</comment>
<keyword evidence="6" id="KW-1185">Reference proteome</keyword>
<dbReference type="InterPro" id="IPR035979">
    <property type="entry name" value="RBD_domain_sf"/>
</dbReference>
<keyword evidence="2 3" id="KW-0694">RNA-binding</keyword>
<dbReference type="InterPro" id="IPR000504">
    <property type="entry name" value="RRM_dom"/>
</dbReference>
<evidence type="ECO:0000259" key="4">
    <source>
        <dbReference type="PROSITE" id="PS50102"/>
    </source>
</evidence>
<dbReference type="GO" id="GO:0003723">
    <property type="term" value="F:RNA binding"/>
    <property type="evidence" value="ECO:0007669"/>
    <property type="project" value="UniProtKB-UniRule"/>
</dbReference>
<proteinExistence type="predicted"/>
<evidence type="ECO:0000256" key="1">
    <source>
        <dbReference type="ARBA" id="ARBA00022737"/>
    </source>
</evidence>
<dbReference type="PANTHER" id="PTHR24012">
    <property type="entry name" value="RNA BINDING PROTEIN"/>
    <property type="match status" value="1"/>
</dbReference>
<organism evidence="5 6">
    <name type="scientific">Nosema granulosis</name>
    <dbReference type="NCBI Taxonomy" id="83296"/>
    <lineage>
        <taxon>Eukaryota</taxon>
        <taxon>Fungi</taxon>
        <taxon>Fungi incertae sedis</taxon>
        <taxon>Microsporidia</taxon>
        <taxon>Nosematidae</taxon>
        <taxon>Nosema</taxon>
    </lineage>
</organism>
<evidence type="ECO:0000313" key="6">
    <source>
        <dbReference type="Proteomes" id="UP000740883"/>
    </source>
</evidence>
<evidence type="ECO:0000256" key="3">
    <source>
        <dbReference type="PROSITE-ProRule" id="PRU00176"/>
    </source>
</evidence>
<dbReference type="EMBL" id="SBJO01000010">
    <property type="protein sequence ID" value="KAF9764751.1"/>
    <property type="molecule type" value="Genomic_DNA"/>
</dbReference>
<keyword evidence="1" id="KW-0677">Repeat</keyword>
<feature type="domain" description="RRM" evidence="4">
    <location>
        <begin position="157"/>
        <end position="228"/>
    </location>
</feature>
<dbReference type="Pfam" id="PF00076">
    <property type="entry name" value="RRM_1"/>
    <property type="match status" value="2"/>
</dbReference>
<dbReference type="SMART" id="SM00360">
    <property type="entry name" value="RRM"/>
    <property type="match status" value="3"/>
</dbReference>
<gene>
    <name evidence="5" type="primary">PAB4</name>
    <name evidence="5" type="ORF">NGRA_0302</name>
</gene>
<reference evidence="5 6" key="1">
    <citation type="journal article" date="2020" name="Genome Biol. Evol.">
        <title>Comparative genomics of strictly vertically transmitted, feminizing microsporidia endosymbionts of amphipod crustaceans.</title>
        <authorList>
            <person name="Cormier A."/>
            <person name="Chebbi M.A."/>
            <person name="Giraud I."/>
            <person name="Wattier R."/>
            <person name="Teixeira M."/>
            <person name="Gilbert C."/>
            <person name="Rigaud T."/>
            <person name="Cordaux R."/>
        </authorList>
    </citation>
    <scope>NUCLEOTIDE SEQUENCE [LARGE SCALE GENOMIC DNA]</scope>
    <source>
        <strain evidence="5 6">Ou3-Ou53</strain>
    </source>
</reference>
<sequence>MASYKIIVSNLPPNFAEEDIRTLFSIYGDILRVSHHPQSNSYFVNFATKDECLEAVRSMNGRMIRSTPIYVDLAYDRDSKVYLYNIPLDSDLNDIQSFFSYYGAISSVVFKKNILQIVFEDKEDCTKLLELDNKIRYQGSLIGIKRSCKPGATSANNTVFVYNIHPSLTEQDFSNLFVKYGRVVSSGLLEGSKGFVNFEKEIGALKAVKYLDNKNIKGKKMKVALKTKNCKK</sequence>
<dbReference type="CDD" id="cd00590">
    <property type="entry name" value="RRM_SF"/>
    <property type="match status" value="3"/>
</dbReference>
<dbReference type="OrthoDB" id="439808at2759"/>
<evidence type="ECO:0000256" key="2">
    <source>
        <dbReference type="ARBA" id="ARBA00022884"/>
    </source>
</evidence>
<dbReference type="PROSITE" id="PS50102">
    <property type="entry name" value="RRM"/>
    <property type="match status" value="3"/>
</dbReference>